<dbReference type="GO" id="GO:0005829">
    <property type="term" value="C:cytosol"/>
    <property type="evidence" value="ECO:0007669"/>
    <property type="project" value="TreeGrafter"/>
</dbReference>
<organism evidence="3 4">
    <name type="scientific">Domibacillus aminovorans</name>
    <dbReference type="NCBI Taxonomy" id="29332"/>
    <lineage>
        <taxon>Bacteria</taxon>
        <taxon>Bacillati</taxon>
        <taxon>Bacillota</taxon>
        <taxon>Bacilli</taxon>
        <taxon>Bacillales</taxon>
        <taxon>Bacillaceae</taxon>
        <taxon>Domibacillus</taxon>
    </lineage>
</organism>
<dbReference type="Pfam" id="PF01381">
    <property type="entry name" value="HTH_3"/>
    <property type="match status" value="1"/>
</dbReference>
<reference evidence="3 4" key="1">
    <citation type="submission" date="2016-01" db="EMBL/GenBank/DDBJ databases">
        <title>Investigation of taxonomic status of Bacillus aminovorans.</title>
        <authorList>
            <person name="Verma A."/>
            <person name="Pal Y."/>
            <person name="Krishnamurthi S."/>
        </authorList>
    </citation>
    <scope>NUCLEOTIDE SEQUENCE [LARGE SCALE GENOMIC DNA]</scope>
    <source>
        <strain evidence="3 4">DSM 4337</strain>
    </source>
</reference>
<protein>
    <recommendedName>
        <fullName evidence="2">HTH cro/C1-type domain-containing protein</fullName>
    </recommendedName>
</protein>
<proteinExistence type="predicted"/>
<dbReference type="AlphaFoldDB" id="A0A177KZ82"/>
<keyword evidence="1" id="KW-0238">DNA-binding</keyword>
<dbReference type="PANTHER" id="PTHR46797">
    <property type="entry name" value="HTH-TYPE TRANSCRIPTIONAL REGULATOR"/>
    <property type="match status" value="1"/>
</dbReference>
<dbReference type="Gene3D" id="1.10.260.40">
    <property type="entry name" value="lambda repressor-like DNA-binding domains"/>
    <property type="match status" value="1"/>
</dbReference>
<dbReference type="GO" id="GO:0003677">
    <property type="term" value="F:DNA binding"/>
    <property type="evidence" value="ECO:0007669"/>
    <property type="project" value="UniProtKB-KW"/>
</dbReference>
<name>A0A177KZ82_9BACI</name>
<evidence type="ECO:0000313" key="4">
    <source>
        <dbReference type="Proteomes" id="UP000077271"/>
    </source>
</evidence>
<dbReference type="RefSeq" id="WP_018395823.1">
    <property type="nucleotide sequence ID" value="NZ_LQWZ01000007.1"/>
</dbReference>
<dbReference type="InterPro" id="IPR050807">
    <property type="entry name" value="TransReg_Diox_bact_type"/>
</dbReference>
<dbReference type="OrthoDB" id="72638at2"/>
<dbReference type="GO" id="GO:0003700">
    <property type="term" value="F:DNA-binding transcription factor activity"/>
    <property type="evidence" value="ECO:0007669"/>
    <property type="project" value="TreeGrafter"/>
</dbReference>
<evidence type="ECO:0000313" key="3">
    <source>
        <dbReference type="EMBL" id="OAH58653.1"/>
    </source>
</evidence>
<dbReference type="PROSITE" id="PS50943">
    <property type="entry name" value="HTH_CROC1"/>
    <property type="match status" value="1"/>
</dbReference>
<evidence type="ECO:0000259" key="2">
    <source>
        <dbReference type="PROSITE" id="PS50943"/>
    </source>
</evidence>
<accession>A0A177KZ82</accession>
<dbReference type="InterPro" id="IPR010982">
    <property type="entry name" value="Lambda_DNA-bd_dom_sf"/>
</dbReference>
<dbReference type="SUPFAM" id="SSF47413">
    <property type="entry name" value="lambda repressor-like DNA-binding domains"/>
    <property type="match status" value="1"/>
</dbReference>
<gene>
    <name evidence="3" type="ORF">AWH48_16785</name>
</gene>
<dbReference type="SMART" id="SM00530">
    <property type="entry name" value="HTH_XRE"/>
    <property type="match status" value="1"/>
</dbReference>
<dbReference type="EMBL" id="LQWZ01000007">
    <property type="protein sequence ID" value="OAH58653.1"/>
    <property type="molecule type" value="Genomic_DNA"/>
</dbReference>
<evidence type="ECO:0000256" key="1">
    <source>
        <dbReference type="ARBA" id="ARBA00023125"/>
    </source>
</evidence>
<sequence>MNTFGERLKHVRKAKKLRQNELGQTLGLTQSTISQYEKNQKTPDINTLKKIADTLNVSAEYLLLRTDDPINYTREHRELIEKENITPFITPEELKKNYRFMLDGREAKPEEIEEAIRYILIQREMRKKDNFDN</sequence>
<dbReference type="PANTHER" id="PTHR46797:SF1">
    <property type="entry name" value="METHYLPHOSPHONATE SYNTHASE"/>
    <property type="match status" value="1"/>
</dbReference>
<dbReference type="CDD" id="cd00093">
    <property type="entry name" value="HTH_XRE"/>
    <property type="match status" value="1"/>
</dbReference>
<feature type="domain" description="HTH cro/C1-type" evidence="2">
    <location>
        <begin position="8"/>
        <end position="62"/>
    </location>
</feature>
<dbReference type="InterPro" id="IPR001387">
    <property type="entry name" value="Cro/C1-type_HTH"/>
</dbReference>
<comment type="caution">
    <text evidence="3">The sequence shown here is derived from an EMBL/GenBank/DDBJ whole genome shotgun (WGS) entry which is preliminary data.</text>
</comment>
<dbReference type="Proteomes" id="UP000077271">
    <property type="component" value="Unassembled WGS sequence"/>
</dbReference>